<feature type="domain" description="GGDEF" evidence="2">
    <location>
        <begin position="212"/>
        <end position="345"/>
    </location>
</feature>
<dbReference type="InterPro" id="IPR043128">
    <property type="entry name" value="Rev_trsase/Diguanyl_cyclase"/>
</dbReference>
<comment type="caution">
    <text evidence="3">The sequence shown here is derived from an EMBL/GenBank/DDBJ whole genome shotgun (WGS) entry which is preliminary data.</text>
</comment>
<dbReference type="SMART" id="SM00065">
    <property type="entry name" value="GAF"/>
    <property type="match status" value="1"/>
</dbReference>
<dbReference type="InterPro" id="IPR000160">
    <property type="entry name" value="GGDEF_dom"/>
</dbReference>
<dbReference type="PROSITE" id="PS50887">
    <property type="entry name" value="GGDEF"/>
    <property type="match status" value="1"/>
</dbReference>
<sequence length="356" mass="39403">MTQSPLTPVPTSDTTNGLIRDQARLEALYRYGILDTDPEPQFDRIVRLAARHFRMPMALTSLIDADRQWFKARVGFEGTQTPIDQSFCAVTIGQPGTMVIPDAQRDPRLRLYDAVTDDPHIRFYAGSPLVTPDGHKLGTLCVLDSKPRVFTAEDEADLEDFAALVMDELSLRRAVDELSHLALNDPLTGLPNRMHHRQHLVQAMRRAEQVGERVVLALMDLNGFKSVNDTLGHAAGDALLVQVGQRLRETVTTSDLVARLGGDEFTVVLTDLRSPQGAEVAMTRVQQAFTQPFVVAGQPVQVRWSIGMAAFPDDAVEHDELLRLADQAMYTAKRAGDGQPRWSRPPQAGPVPSARR</sequence>
<dbReference type="SUPFAM" id="SSF55073">
    <property type="entry name" value="Nucleotide cyclase"/>
    <property type="match status" value="1"/>
</dbReference>
<proteinExistence type="predicted"/>
<dbReference type="InterPro" id="IPR029787">
    <property type="entry name" value="Nucleotide_cyclase"/>
</dbReference>
<evidence type="ECO:0000259" key="2">
    <source>
        <dbReference type="PROSITE" id="PS50887"/>
    </source>
</evidence>
<dbReference type="EMBL" id="BMOL01000034">
    <property type="protein sequence ID" value="GGL94560.1"/>
    <property type="molecule type" value="Genomic_DNA"/>
</dbReference>
<accession>A0ABQ2GFY1</accession>
<keyword evidence="4" id="KW-1185">Reference proteome</keyword>
<feature type="region of interest" description="Disordered" evidence="1">
    <location>
        <begin position="332"/>
        <end position="356"/>
    </location>
</feature>
<protein>
    <submittedName>
        <fullName evidence="3">GGDEF domain-containing protein</fullName>
    </submittedName>
</protein>
<dbReference type="CDD" id="cd01949">
    <property type="entry name" value="GGDEF"/>
    <property type="match status" value="1"/>
</dbReference>
<dbReference type="Pfam" id="PF01590">
    <property type="entry name" value="GAF"/>
    <property type="match status" value="1"/>
</dbReference>
<evidence type="ECO:0000256" key="1">
    <source>
        <dbReference type="SAM" id="MobiDB-lite"/>
    </source>
</evidence>
<dbReference type="NCBIfam" id="TIGR00254">
    <property type="entry name" value="GGDEF"/>
    <property type="match status" value="1"/>
</dbReference>
<dbReference type="PANTHER" id="PTHR46663:SF2">
    <property type="entry name" value="GGDEF DOMAIN-CONTAINING PROTEIN"/>
    <property type="match status" value="1"/>
</dbReference>
<reference evidence="4" key="1">
    <citation type="journal article" date="2019" name="Int. J. Syst. Evol. Microbiol.">
        <title>The Global Catalogue of Microorganisms (GCM) 10K type strain sequencing project: providing services to taxonomists for standard genome sequencing and annotation.</title>
        <authorList>
            <consortium name="The Broad Institute Genomics Platform"/>
            <consortium name="The Broad Institute Genome Sequencing Center for Infectious Disease"/>
            <person name="Wu L."/>
            <person name="Ma J."/>
        </authorList>
    </citation>
    <scope>NUCLEOTIDE SEQUENCE [LARGE SCALE GENOMIC DNA]</scope>
    <source>
        <strain evidence="4">JCM 15442</strain>
    </source>
</reference>
<dbReference type="SUPFAM" id="SSF55781">
    <property type="entry name" value="GAF domain-like"/>
    <property type="match status" value="1"/>
</dbReference>
<evidence type="ECO:0000313" key="3">
    <source>
        <dbReference type="EMBL" id="GGL94560.1"/>
    </source>
</evidence>
<dbReference type="RefSeq" id="WP_188974302.1">
    <property type="nucleotide sequence ID" value="NZ_BMOL01000034.1"/>
</dbReference>
<dbReference type="Gene3D" id="3.30.70.270">
    <property type="match status" value="1"/>
</dbReference>
<dbReference type="Proteomes" id="UP000639973">
    <property type="component" value="Unassembled WGS sequence"/>
</dbReference>
<dbReference type="SMART" id="SM00267">
    <property type="entry name" value="GGDEF"/>
    <property type="match status" value="1"/>
</dbReference>
<dbReference type="PANTHER" id="PTHR46663">
    <property type="entry name" value="DIGUANYLATE CYCLASE DGCT-RELATED"/>
    <property type="match status" value="1"/>
</dbReference>
<dbReference type="InterPro" id="IPR029016">
    <property type="entry name" value="GAF-like_dom_sf"/>
</dbReference>
<dbReference type="Pfam" id="PF00990">
    <property type="entry name" value="GGDEF"/>
    <property type="match status" value="1"/>
</dbReference>
<evidence type="ECO:0000313" key="4">
    <source>
        <dbReference type="Proteomes" id="UP000639973"/>
    </source>
</evidence>
<dbReference type="InterPro" id="IPR003018">
    <property type="entry name" value="GAF"/>
</dbReference>
<dbReference type="Gene3D" id="3.30.450.40">
    <property type="match status" value="1"/>
</dbReference>
<gene>
    <name evidence="3" type="ORF">GCM10010840_35770</name>
</gene>
<name>A0ABQ2GFY1_9DEIO</name>
<dbReference type="InterPro" id="IPR052163">
    <property type="entry name" value="DGC-Regulatory_Protein"/>
</dbReference>
<organism evidence="3 4">
    <name type="scientific">Deinococcus aerolatus</name>
    <dbReference type="NCBI Taxonomy" id="522487"/>
    <lineage>
        <taxon>Bacteria</taxon>
        <taxon>Thermotogati</taxon>
        <taxon>Deinococcota</taxon>
        <taxon>Deinococci</taxon>
        <taxon>Deinococcales</taxon>
        <taxon>Deinococcaceae</taxon>
        <taxon>Deinococcus</taxon>
    </lineage>
</organism>